<name>A0ABR2BNB8_9ROSI</name>
<evidence type="ECO:0000313" key="1">
    <source>
        <dbReference type="EMBL" id="KAK8508653.1"/>
    </source>
</evidence>
<proteinExistence type="predicted"/>
<comment type="caution">
    <text evidence="1">The sequence shown here is derived from an EMBL/GenBank/DDBJ whole genome shotgun (WGS) entry which is preliminary data.</text>
</comment>
<accession>A0ABR2BNB8</accession>
<organism evidence="1 2">
    <name type="scientific">Hibiscus sabdariffa</name>
    <name type="common">roselle</name>
    <dbReference type="NCBI Taxonomy" id="183260"/>
    <lineage>
        <taxon>Eukaryota</taxon>
        <taxon>Viridiplantae</taxon>
        <taxon>Streptophyta</taxon>
        <taxon>Embryophyta</taxon>
        <taxon>Tracheophyta</taxon>
        <taxon>Spermatophyta</taxon>
        <taxon>Magnoliopsida</taxon>
        <taxon>eudicotyledons</taxon>
        <taxon>Gunneridae</taxon>
        <taxon>Pentapetalae</taxon>
        <taxon>rosids</taxon>
        <taxon>malvids</taxon>
        <taxon>Malvales</taxon>
        <taxon>Malvaceae</taxon>
        <taxon>Malvoideae</taxon>
        <taxon>Hibiscus</taxon>
    </lineage>
</organism>
<protein>
    <submittedName>
        <fullName evidence="1">Uncharacterized protein</fullName>
    </submittedName>
</protein>
<reference evidence="1 2" key="1">
    <citation type="journal article" date="2024" name="G3 (Bethesda)">
        <title>Genome assembly of Hibiscus sabdariffa L. provides insights into metabolisms of medicinal natural products.</title>
        <authorList>
            <person name="Kim T."/>
        </authorList>
    </citation>
    <scope>NUCLEOTIDE SEQUENCE [LARGE SCALE GENOMIC DNA]</scope>
    <source>
        <strain evidence="1">TK-2024</strain>
        <tissue evidence="1">Old leaves</tissue>
    </source>
</reference>
<dbReference type="EMBL" id="JBBPBM010000098">
    <property type="protein sequence ID" value="KAK8508653.1"/>
    <property type="molecule type" value="Genomic_DNA"/>
</dbReference>
<sequence>MASAVPQRSHHFSSCRIVKQSYTTIFYMQIGGVEALNRTALFGNNFETYDQEVPFRNSSVAESVTQKDSEDDYFTAFHDSEKELQLN</sequence>
<gene>
    <name evidence="1" type="ORF">V6N12_032650</name>
</gene>
<dbReference type="Proteomes" id="UP001472677">
    <property type="component" value="Unassembled WGS sequence"/>
</dbReference>
<evidence type="ECO:0000313" key="2">
    <source>
        <dbReference type="Proteomes" id="UP001472677"/>
    </source>
</evidence>
<keyword evidence="2" id="KW-1185">Reference proteome</keyword>